<organism evidence="3">
    <name type="scientific">freshwater metagenome</name>
    <dbReference type="NCBI Taxonomy" id="449393"/>
    <lineage>
        <taxon>unclassified sequences</taxon>
        <taxon>metagenomes</taxon>
        <taxon>ecological metagenomes</taxon>
    </lineage>
</organism>
<accession>A0A6J6J3A0</accession>
<protein>
    <submittedName>
        <fullName evidence="3">Unannotated protein</fullName>
    </submittedName>
</protein>
<feature type="region of interest" description="Disordered" evidence="2">
    <location>
        <begin position="81"/>
        <end position="111"/>
    </location>
</feature>
<evidence type="ECO:0000256" key="2">
    <source>
        <dbReference type="SAM" id="MobiDB-lite"/>
    </source>
</evidence>
<dbReference type="InterPro" id="IPR036165">
    <property type="entry name" value="YefM-like_sf"/>
</dbReference>
<comment type="similarity">
    <text evidence="1">Belongs to the phD/YefM antitoxin family.</text>
</comment>
<dbReference type="InterPro" id="IPR006442">
    <property type="entry name" value="Antitoxin_Phd/YefM"/>
</dbReference>
<feature type="compositionally biased region" description="Basic and acidic residues" evidence="2">
    <location>
        <begin position="101"/>
        <end position="111"/>
    </location>
</feature>
<dbReference type="EMBL" id="CAEZVQ010000024">
    <property type="protein sequence ID" value="CAB4631084.1"/>
    <property type="molecule type" value="Genomic_DNA"/>
</dbReference>
<dbReference type="SUPFAM" id="SSF143120">
    <property type="entry name" value="YefM-like"/>
    <property type="match status" value="1"/>
</dbReference>
<name>A0A6J6J3A0_9ZZZZ</name>
<reference evidence="3" key="1">
    <citation type="submission" date="2020-05" db="EMBL/GenBank/DDBJ databases">
        <authorList>
            <person name="Chiriac C."/>
            <person name="Salcher M."/>
            <person name="Ghai R."/>
            <person name="Kavagutti S V."/>
        </authorList>
    </citation>
    <scope>NUCLEOTIDE SEQUENCE</scope>
</reference>
<proteinExistence type="inferred from homology"/>
<dbReference type="NCBIfam" id="TIGR01552">
    <property type="entry name" value="phd_fam"/>
    <property type="match status" value="1"/>
</dbReference>
<dbReference type="AlphaFoldDB" id="A0A6J6J3A0"/>
<evidence type="ECO:0000313" key="3">
    <source>
        <dbReference type="EMBL" id="CAB4631084.1"/>
    </source>
</evidence>
<dbReference type="Gene3D" id="3.40.1620.10">
    <property type="entry name" value="YefM-like domain"/>
    <property type="match status" value="1"/>
</dbReference>
<gene>
    <name evidence="3" type="ORF">UFOPK2086_00328</name>
</gene>
<sequence>MNVATLLEGLDEATVSGTSISIGVRAAKNNFSKLLKLVVAGYEITITDHGNAVACLSGAPEPKTRLDELIAAGVVQPAKSPRFPLPPPMPNPWGGSPFTDEIIRERRGLPD</sequence>
<dbReference type="Pfam" id="PF02604">
    <property type="entry name" value="PhdYeFM_antitox"/>
    <property type="match status" value="1"/>
</dbReference>
<evidence type="ECO:0000256" key="1">
    <source>
        <dbReference type="ARBA" id="ARBA00009981"/>
    </source>
</evidence>